<dbReference type="Proteomes" id="UP000237144">
    <property type="component" value="Unassembled WGS sequence"/>
</dbReference>
<accession>A0A2S5BFC1</accession>
<evidence type="ECO:0000313" key="1">
    <source>
        <dbReference type="EMBL" id="POY75460.1"/>
    </source>
</evidence>
<dbReference type="PANTHER" id="PTHR30613:SF1">
    <property type="entry name" value="DUF1479 DOMAIN PROTEIN (AFU_ORTHOLOGUE AFUA_5G09280)"/>
    <property type="match status" value="1"/>
</dbReference>
<dbReference type="STRING" id="741276.A0A2S5BFC1"/>
<protein>
    <recommendedName>
        <fullName evidence="3">DUF1479 domain protein</fullName>
    </recommendedName>
</protein>
<dbReference type="InterPro" id="IPR027443">
    <property type="entry name" value="IPNS-like_sf"/>
</dbReference>
<sequence length="125" mass="13471">MVSVPKVVPGSQVYWHCDVIHSVESKHGGASDSSVLYIPAAPLTSTNAEYLKRQRERFEAGRPAPDFPGGEGESRFVGRASKADVHAGDRSQGLRALGYERFVPAPNETPGGKQVIEEANRILGL</sequence>
<gene>
    <name evidence="1" type="ORF">BMF94_1362</name>
</gene>
<dbReference type="AlphaFoldDB" id="A0A2S5BFC1"/>
<organism evidence="1 2">
    <name type="scientific">Rhodotorula taiwanensis</name>
    <dbReference type="NCBI Taxonomy" id="741276"/>
    <lineage>
        <taxon>Eukaryota</taxon>
        <taxon>Fungi</taxon>
        <taxon>Dikarya</taxon>
        <taxon>Basidiomycota</taxon>
        <taxon>Pucciniomycotina</taxon>
        <taxon>Microbotryomycetes</taxon>
        <taxon>Sporidiobolales</taxon>
        <taxon>Sporidiobolaceae</taxon>
        <taxon>Rhodotorula</taxon>
    </lineage>
</organism>
<name>A0A2S5BFC1_9BASI</name>
<evidence type="ECO:0000313" key="2">
    <source>
        <dbReference type="Proteomes" id="UP000237144"/>
    </source>
</evidence>
<dbReference type="Gene3D" id="2.60.120.330">
    <property type="entry name" value="B-lactam Antibiotic, Isopenicillin N Synthase, Chain"/>
    <property type="match status" value="1"/>
</dbReference>
<reference evidence="1 2" key="1">
    <citation type="journal article" date="2018" name="Front. Microbiol.">
        <title>Prospects for Fungal Bioremediation of Acidic Radioactive Waste Sites: Characterization and Genome Sequence of Rhodotorula taiwanensis MD1149.</title>
        <authorList>
            <person name="Tkavc R."/>
            <person name="Matrosova V.Y."/>
            <person name="Grichenko O.E."/>
            <person name="Gostincar C."/>
            <person name="Volpe R.P."/>
            <person name="Klimenkova P."/>
            <person name="Gaidamakova E.K."/>
            <person name="Zhou C.E."/>
            <person name="Stewart B.J."/>
            <person name="Lyman M.G."/>
            <person name="Malfatti S.A."/>
            <person name="Rubinfeld B."/>
            <person name="Courtot M."/>
            <person name="Singh J."/>
            <person name="Dalgard C.L."/>
            <person name="Hamilton T."/>
            <person name="Frey K.G."/>
            <person name="Gunde-Cimerman N."/>
            <person name="Dugan L."/>
            <person name="Daly M.J."/>
        </authorList>
    </citation>
    <scope>NUCLEOTIDE SEQUENCE [LARGE SCALE GENOMIC DNA]</scope>
    <source>
        <strain evidence="1 2">MD1149</strain>
    </source>
</reference>
<comment type="caution">
    <text evidence="1">The sequence shown here is derived from an EMBL/GenBank/DDBJ whole genome shotgun (WGS) entry which is preliminary data.</text>
</comment>
<dbReference type="InterPro" id="IPR010856">
    <property type="entry name" value="Gig2-like"/>
</dbReference>
<keyword evidence="2" id="KW-1185">Reference proteome</keyword>
<proteinExistence type="predicted"/>
<evidence type="ECO:0008006" key="3">
    <source>
        <dbReference type="Google" id="ProtNLM"/>
    </source>
</evidence>
<dbReference type="EMBL" id="PJQD01000014">
    <property type="protein sequence ID" value="POY75460.1"/>
    <property type="molecule type" value="Genomic_DNA"/>
</dbReference>
<dbReference type="Pfam" id="PF07350">
    <property type="entry name" value="Gig2-like"/>
    <property type="match status" value="1"/>
</dbReference>
<dbReference type="PANTHER" id="PTHR30613">
    <property type="entry name" value="UNCHARACTERIZED PROTEIN YBIU-RELATED"/>
    <property type="match status" value="1"/>
</dbReference>
<dbReference type="OrthoDB" id="8249012at2759"/>
<dbReference type="SUPFAM" id="SSF51197">
    <property type="entry name" value="Clavaminate synthase-like"/>
    <property type="match status" value="1"/>
</dbReference>